<dbReference type="AlphaFoldDB" id="B0MNN8"/>
<dbReference type="Proteomes" id="UP000005326">
    <property type="component" value="Unassembled WGS sequence"/>
</dbReference>
<accession>B0MNN8</accession>
<proteinExistence type="predicted"/>
<dbReference type="EMBL" id="ABCA03000046">
    <property type="protein sequence ID" value="EDS00750.1"/>
    <property type="molecule type" value="Genomic_DNA"/>
</dbReference>
<evidence type="ECO:0000313" key="1">
    <source>
        <dbReference type="EMBL" id="EDS00750.1"/>
    </source>
</evidence>
<name>B0MNN8_9FIRM</name>
<reference evidence="1" key="1">
    <citation type="submission" date="2007-10" db="EMBL/GenBank/DDBJ databases">
        <authorList>
            <person name="Fulton L."/>
            <person name="Clifton S."/>
            <person name="Fulton B."/>
            <person name="Xu J."/>
            <person name="Minx P."/>
            <person name="Pepin K.H."/>
            <person name="Johnson M."/>
            <person name="Thiruvilangam P."/>
            <person name="Bhonagiri V."/>
            <person name="Nash W.E."/>
            <person name="Mardis E.R."/>
            <person name="Wilson R.K."/>
        </authorList>
    </citation>
    <scope>NUCLEOTIDE SEQUENCE [LARGE SCALE GENOMIC DNA]</scope>
    <source>
        <strain evidence="1">DSM 15702</strain>
    </source>
</reference>
<protein>
    <submittedName>
        <fullName evidence="1">Uncharacterized protein</fullName>
    </submittedName>
</protein>
<reference evidence="1" key="2">
    <citation type="submission" date="2014-06" db="EMBL/GenBank/DDBJ databases">
        <title>Draft genome sequence of Eubacterium siraeum (DSM 15702).</title>
        <authorList>
            <person name="Sudarsanam P."/>
            <person name="Ley R."/>
            <person name="Guruge J."/>
            <person name="Turnbaugh P.J."/>
            <person name="Mahowald M."/>
            <person name="Liep D."/>
            <person name="Gordon J."/>
        </authorList>
    </citation>
    <scope>NUCLEOTIDE SEQUENCE</scope>
    <source>
        <strain evidence="1">DSM 15702</strain>
    </source>
</reference>
<organism evidence="1 2">
    <name type="scientific">[Eubacterium] siraeum DSM 15702</name>
    <dbReference type="NCBI Taxonomy" id="428128"/>
    <lineage>
        <taxon>Bacteria</taxon>
        <taxon>Bacillati</taxon>
        <taxon>Bacillota</taxon>
        <taxon>Clostridia</taxon>
        <taxon>Eubacteriales</taxon>
        <taxon>Oscillospiraceae</taxon>
        <taxon>Oscillospiraceae incertae sedis</taxon>
    </lineage>
</organism>
<keyword evidence="2" id="KW-1185">Reference proteome</keyword>
<gene>
    <name evidence="1" type="ORF">EUBSIR_01445</name>
</gene>
<evidence type="ECO:0000313" key="2">
    <source>
        <dbReference type="Proteomes" id="UP000005326"/>
    </source>
</evidence>
<sequence length="39" mass="4496">MWQSLRLDGRKVCNIKMVSVSQVNAIMLRFVPCRQSTSL</sequence>
<comment type="caution">
    <text evidence="1">The sequence shown here is derived from an EMBL/GenBank/DDBJ whole genome shotgun (WGS) entry which is preliminary data.</text>
</comment>